<keyword evidence="4 7" id="KW-0812">Transmembrane</keyword>
<evidence type="ECO:0000256" key="4">
    <source>
        <dbReference type="ARBA" id="ARBA00022692"/>
    </source>
</evidence>
<evidence type="ECO:0000313" key="9">
    <source>
        <dbReference type="Proteomes" id="UP000297385"/>
    </source>
</evidence>
<feature type="transmembrane region" description="Helical" evidence="7">
    <location>
        <begin position="109"/>
        <end position="132"/>
    </location>
</feature>
<evidence type="ECO:0000256" key="3">
    <source>
        <dbReference type="ARBA" id="ARBA00022475"/>
    </source>
</evidence>
<dbReference type="GO" id="GO:0005886">
    <property type="term" value="C:plasma membrane"/>
    <property type="evidence" value="ECO:0007669"/>
    <property type="project" value="UniProtKB-SubCell"/>
</dbReference>
<feature type="transmembrane region" description="Helical" evidence="7">
    <location>
        <begin position="82"/>
        <end position="103"/>
    </location>
</feature>
<feature type="transmembrane region" description="Helical" evidence="7">
    <location>
        <begin position="20"/>
        <end position="43"/>
    </location>
</feature>
<dbReference type="Pfam" id="PF13440">
    <property type="entry name" value="Polysacc_synt_3"/>
    <property type="match status" value="1"/>
</dbReference>
<gene>
    <name evidence="8" type="ORF">E2553_42380</name>
</gene>
<evidence type="ECO:0000256" key="7">
    <source>
        <dbReference type="SAM" id="Phobius"/>
    </source>
</evidence>
<keyword evidence="3" id="KW-1003">Cell membrane</keyword>
<feature type="transmembrane region" description="Helical" evidence="7">
    <location>
        <begin position="361"/>
        <end position="381"/>
    </location>
</feature>
<dbReference type="Proteomes" id="UP000297385">
    <property type="component" value="Unassembled WGS sequence"/>
</dbReference>
<evidence type="ECO:0000256" key="6">
    <source>
        <dbReference type="ARBA" id="ARBA00023136"/>
    </source>
</evidence>
<evidence type="ECO:0000313" key="8">
    <source>
        <dbReference type="EMBL" id="TFE36415.1"/>
    </source>
</evidence>
<keyword evidence="6 7" id="KW-0472">Membrane</keyword>
<dbReference type="PANTHER" id="PTHR30250:SF10">
    <property type="entry name" value="LIPOPOLYSACCHARIDE BIOSYNTHESIS PROTEIN WZXC"/>
    <property type="match status" value="1"/>
</dbReference>
<reference evidence="8 9" key="1">
    <citation type="submission" date="2019-03" db="EMBL/GenBank/DDBJ databases">
        <title>Complete Genome Sequence of Paraburkholderia dipogonis ICMP 19430T, a Nitrogen-fixing Symbiont of the South African Invasive Legume Dipogon lignosus in New Zealand.</title>
        <authorList>
            <person name="De Meyer S.E."/>
        </authorList>
    </citation>
    <scope>NUCLEOTIDE SEQUENCE [LARGE SCALE GENOMIC DNA]</scope>
    <source>
        <strain evidence="8 9">ICMP 19430</strain>
    </source>
</reference>
<name>A0A4Y8MG89_9BURK</name>
<dbReference type="InterPro" id="IPR050833">
    <property type="entry name" value="Poly_Biosynth_Transport"/>
</dbReference>
<feature type="transmembrane region" description="Helical" evidence="7">
    <location>
        <begin position="178"/>
        <end position="202"/>
    </location>
</feature>
<keyword evidence="5 7" id="KW-1133">Transmembrane helix</keyword>
<proteinExistence type="inferred from homology"/>
<feature type="transmembrane region" description="Helical" evidence="7">
    <location>
        <begin position="152"/>
        <end position="172"/>
    </location>
</feature>
<sequence>MPLLSDINPSRSLAAFRGVFWAAVNIVVPTAVNLVVFIVTSRLLTPADFGVVALAATLAAAAAAVVPTGFGDALVQSMQKDAVSLNSVFWLCAACGVGAYATLASTGGLVAKVFGAPLLVQLIPVLGIRVIVDALGVVPTALLTQTLAFRRIAVRTAIASVVAALVSITLVVRGFGVWALVASLLTTSVVSTVATFFTVRWVPKWSFNAKTLNGLRSYGVYASGTRTLLFLWNQADQIVVGFVLGAGQLGIYNFSRRIFSIINDVSSGALGTVAHPYFSGIQENIERVRNGFLSATFLASIFAFPVFVGLALVADRAVPLIFGPQWASALWPIRILCVLGIITCIGTLQAGLINSLGKAKWWFYYQLFTGVINVPIIVICAPRGTSLLLVAIVAKTYLLWPTPVLMTLRLLELSARQYLGQFLAPLVAAGCMAGGILGSRMLLPHLSEPMALVCDIVIGIPIYVLVLCLTAKKKLLGLSAIFLGFLGRGNKVMTGSGVVG</sequence>
<dbReference type="CDD" id="cd13127">
    <property type="entry name" value="MATE_tuaB_like"/>
    <property type="match status" value="1"/>
</dbReference>
<dbReference type="EMBL" id="SNVI01000008">
    <property type="protein sequence ID" value="TFE36415.1"/>
    <property type="molecule type" value="Genomic_DNA"/>
</dbReference>
<dbReference type="AlphaFoldDB" id="A0A4Y8MG89"/>
<feature type="transmembrane region" description="Helical" evidence="7">
    <location>
        <begin position="333"/>
        <end position="354"/>
    </location>
</feature>
<organism evidence="8 9">
    <name type="scientific">Paraburkholderia dipogonis</name>
    <dbReference type="NCBI Taxonomy" id="1211383"/>
    <lineage>
        <taxon>Bacteria</taxon>
        <taxon>Pseudomonadati</taxon>
        <taxon>Pseudomonadota</taxon>
        <taxon>Betaproteobacteria</taxon>
        <taxon>Burkholderiales</taxon>
        <taxon>Burkholderiaceae</taxon>
        <taxon>Paraburkholderia</taxon>
    </lineage>
</organism>
<dbReference type="PANTHER" id="PTHR30250">
    <property type="entry name" value="PST FAMILY PREDICTED COLANIC ACID TRANSPORTER"/>
    <property type="match status" value="1"/>
</dbReference>
<feature type="transmembrane region" description="Helical" evidence="7">
    <location>
        <begin position="449"/>
        <end position="469"/>
    </location>
</feature>
<accession>A0A4Y8MG89</accession>
<feature type="transmembrane region" description="Helical" evidence="7">
    <location>
        <begin position="387"/>
        <end position="411"/>
    </location>
</feature>
<evidence type="ECO:0000256" key="1">
    <source>
        <dbReference type="ARBA" id="ARBA00004651"/>
    </source>
</evidence>
<feature type="transmembrane region" description="Helical" evidence="7">
    <location>
        <begin position="292"/>
        <end position="313"/>
    </location>
</feature>
<comment type="subcellular location">
    <subcellularLocation>
        <location evidence="1">Cell membrane</location>
        <topology evidence="1">Multi-pass membrane protein</topology>
    </subcellularLocation>
</comment>
<feature type="transmembrane region" description="Helical" evidence="7">
    <location>
        <begin position="49"/>
        <end position="70"/>
    </location>
</feature>
<comment type="caution">
    <text evidence="8">The sequence shown here is derived from an EMBL/GenBank/DDBJ whole genome shotgun (WGS) entry which is preliminary data.</text>
</comment>
<comment type="similarity">
    <text evidence="2">Belongs to the polysaccharide synthase family.</text>
</comment>
<evidence type="ECO:0000256" key="2">
    <source>
        <dbReference type="ARBA" id="ARBA00007430"/>
    </source>
</evidence>
<evidence type="ECO:0000256" key="5">
    <source>
        <dbReference type="ARBA" id="ARBA00022989"/>
    </source>
</evidence>
<protein>
    <submittedName>
        <fullName evidence="8">Lipopolysaccharide biosynthesis protein</fullName>
    </submittedName>
</protein>
<feature type="transmembrane region" description="Helical" evidence="7">
    <location>
        <begin position="423"/>
        <end position="443"/>
    </location>
</feature>